<feature type="transmembrane region" description="Helical" evidence="1">
    <location>
        <begin position="12"/>
        <end position="33"/>
    </location>
</feature>
<comment type="caution">
    <text evidence="2">The sequence shown here is derived from an EMBL/GenBank/DDBJ whole genome shotgun (WGS) entry which is preliminary data.</text>
</comment>
<evidence type="ECO:0000313" key="2">
    <source>
        <dbReference type="EMBL" id="MBD1364437.1"/>
    </source>
</evidence>
<feature type="transmembrane region" description="Helical" evidence="1">
    <location>
        <begin position="48"/>
        <end position="68"/>
    </location>
</feature>
<proteinExistence type="predicted"/>
<keyword evidence="3" id="KW-1185">Reference proteome</keyword>
<dbReference type="PROSITE" id="PS51257">
    <property type="entry name" value="PROKAR_LIPOPROTEIN"/>
    <property type="match status" value="1"/>
</dbReference>
<dbReference type="RefSeq" id="WP_191189100.1">
    <property type="nucleotide sequence ID" value="NZ_JACWMY010000005.1"/>
</dbReference>
<dbReference type="Proteomes" id="UP000606600">
    <property type="component" value="Unassembled WGS sequence"/>
</dbReference>
<dbReference type="EMBL" id="JACWMY010000005">
    <property type="protein sequence ID" value="MBD1364437.1"/>
    <property type="molecule type" value="Genomic_DNA"/>
</dbReference>
<keyword evidence="1" id="KW-0812">Transmembrane</keyword>
<gene>
    <name evidence="2" type="ORF">IDJ77_11515</name>
</gene>
<accession>A0ABR7WQ56</accession>
<evidence type="ECO:0000256" key="1">
    <source>
        <dbReference type="SAM" id="Phobius"/>
    </source>
</evidence>
<evidence type="ECO:0000313" key="3">
    <source>
        <dbReference type="Proteomes" id="UP000606600"/>
    </source>
</evidence>
<reference evidence="2 3" key="1">
    <citation type="submission" date="2020-09" db="EMBL/GenBank/DDBJ databases">
        <title>Novel species of Mucilaginibacter isolated from a glacier on the Tibetan Plateau.</title>
        <authorList>
            <person name="Liu Q."/>
            <person name="Xin Y.-H."/>
        </authorList>
    </citation>
    <scope>NUCLEOTIDE SEQUENCE [LARGE SCALE GENOMIC DNA]</scope>
    <source>
        <strain evidence="2 3">ZT4R22</strain>
    </source>
</reference>
<sequence length="208" mass="23855">MSKRVREIIRRVTLIILILGLIIGCFYVGVIFGKGNETGFPNLFKEQGINVLFGILGGLITTALITYLQNITKEYRYLSKEDRILTDTWDEGYIPEDFPENGQEQILTFRLKQTGERITGHLIGEDSPTCPPEKKHGYRRFNIEGRKEGDLISLIAIIDDDREIGHTVYLLQLNHNASIMEGETTYYDLNERALASAHSKLIRRRRIN</sequence>
<organism evidence="2 3">
    <name type="scientific">Mucilaginibacter pankratovii</name>
    <dbReference type="NCBI Taxonomy" id="2772110"/>
    <lineage>
        <taxon>Bacteria</taxon>
        <taxon>Pseudomonadati</taxon>
        <taxon>Bacteroidota</taxon>
        <taxon>Sphingobacteriia</taxon>
        <taxon>Sphingobacteriales</taxon>
        <taxon>Sphingobacteriaceae</taxon>
        <taxon>Mucilaginibacter</taxon>
    </lineage>
</organism>
<protein>
    <recommendedName>
        <fullName evidence="4">SMODS-associating 2TM beta-strand rich effector domain-containing protein</fullName>
    </recommendedName>
</protein>
<name>A0ABR7WQ56_9SPHI</name>
<keyword evidence="1" id="KW-1133">Transmembrane helix</keyword>
<keyword evidence="1" id="KW-0472">Membrane</keyword>
<evidence type="ECO:0008006" key="4">
    <source>
        <dbReference type="Google" id="ProtNLM"/>
    </source>
</evidence>